<feature type="transmembrane region" description="Helical" evidence="2">
    <location>
        <begin position="30"/>
        <end position="50"/>
    </location>
</feature>
<feature type="transmembrane region" description="Helical" evidence="2">
    <location>
        <begin position="87"/>
        <end position="108"/>
    </location>
</feature>
<feature type="compositionally biased region" description="Polar residues" evidence="1">
    <location>
        <begin position="360"/>
        <end position="372"/>
    </location>
</feature>
<feature type="compositionally biased region" description="Basic and acidic residues" evidence="1">
    <location>
        <begin position="179"/>
        <end position="203"/>
    </location>
</feature>
<reference evidence="3 4" key="1">
    <citation type="submission" date="2021-01" db="EMBL/GenBank/DDBJ databases">
        <title>Whole genome shotgun sequence of Verrucosispora andamanensis NBRC 109075.</title>
        <authorList>
            <person name="Komaki H."/>
            <person name="Tamura T."/>
        </authorList>
    </citation>
    <scope>NUCLEOTIDE SEQUENCE [LARGE SCALE GENOMIC DNA]</scope>
    <source>
        <strain evidence="3 4">NBRC 109075</strain>
    </source>
</reference>
<evidence type="ECO:0008006" key="5">
    <source>
        <dbReference type="Google" id="ProtNLM"/>
    </source>
</evidence>
<feature type="transmembrane region" description="Helical" evidence="2">
    <location>
        <begin position="120"/>
        <end position="142"/>
    </location>
</feature>
<evidence type="ECO:0000256" key="2">
    <source>
        <dbReference type="SAM" id="Phobius"/>
    </source>
</evidence>
<name>A0ABQ4HSB1_9ACTN</name>
<feature type="region of interest" description="Disordered" evidence="1">
    <location>
        <begin position="155"/>
        <end position="322"/>
    </location>
</feature>
<dbReference type="EMBL" id="BOOZ01000006">
    <property type="protein sequence ID" value="GIJ08406.1"/>
    <property type="molecule type" value="Genomic_DNA"/>
</dbReference>
<dbReference type="Proteomes" id="UP000647017">
    <property type="component" value="Unassembled WGS sequence"/>
</dbReference>
<dbReference type="InterPro" id="IPR021235">
    <property type="entry name" value="DUF2637"/>
</dbReference>
<dbReference type="Pfam" id="PF10935">
    <property type="entry name" value="DUF2637"/>
    <property type="match status" value="1"/>
</dbReference>
<comment type="caution">
    <text evidence="3">The sequence shown here is derived from an EMBL/GenBank/DDBJ whole genome shotgun (WGS) entry which is preliminary data.</text>
</comment>
<feature type="transmembrane region" description="Helical" evidence="2">
    <location>
        <begin position="56"/>
        <end position="75"/>
    </location>
</feature>
<feature type="region of interest" description="Disordered" evidence="1">
    <location>
        <begin position="347"/>
        <end position="378"/>
    </location>
</feature>
<keyword evidence="2" id="KW-0812">Transmembrane</keyword>
<organism evidence="3 4">
    <name type="scientific">Micromonospora andamanensis</name>
    <dbReference type="NCBI Taxonomy" id="1287068"/>
    <lineage>
        <taxon>Bacteria</taxon>
        <taxon>Bacillati</taxon>
        <taxon>Actinomycetota</taxon>
        <taxon>Actinomycetes</taxon>
        <taxon>Micromonosporales</taxon>
        <taxon>Micromonosporaceae</taxon>
        <taxon>Micromonospora</taxon>
    </lineage>
</organism>
<feature type="compositionally biased region" description="Low complexity" evidence="1">
    <location>
        <begin position="259"/>
        <end position="274"/>
    </location>
</feature>
<feature type="compositionally biased region" description="Basic and acidic residues" evidence="1">
    <location>
        <begin position="303"/>
        <end position="312"/>
    </location>
</feature>
<accession>A0ABQ4HSB1</accession>
<evidence type="ECO:0000313" key="4">
    <source>
        <dbReference type="Proteomes" id="UP000647017"/>
    </source>
</evidence>
<evidence type="ECO:0000313" key="3">
    <source>
        <dbReference type="EMBL" id="GIJ08406.1"/>
    </source>
</evidence>
<sequence>MSSATRPASGPTETAACSSIGDKQLRRLRWAVRATLALGVAASVAANVLHARPNPISQAIAAWPPLALLLTVELISRVPHHRRHLGAIRITAATVIAAIAAWVSYWHLVGVAARYGETGYGAAYLLPISVDGLVIVASVSLIEISARIRATSPHAAATPSAKHRHTSAPAPVSPPVPEHANESDKAENAPSHSDPHPLADAERTVTPTARTHASVGTPQAAAATRPPSADTDGDTAPLRLDAAQTPADPVTAPAAGKTAGSVPGTADAAAATPGSRPPHTETKPQPTHAADTDLGAPPPESAKGGDRHKEDPPSGGDTRLADTAAAVAYWRHRDPALQPGDVAARIGRSERTVRRHWQPRTGTRTTRVNGQPTGKRRR</sequence>
<gene>
    <name evidence="3" type="ORF">Van01_16200</name>
</gene>
<dbReference type="RefSeq" id="WP_239098935.1">
    <property type="nucleotide sequence ID" value="NZ_BOOZ01000006.1"/>
</dbReference>
<evidence type="ECO:0000256" key="1">
    <source>
        <dbReference type="SAM" id="MobiDB-lite"/>
    </source>
</evidence>
<feature type="compositionally biased region" description="Polar residues" evidence="1">
    <location>
        <begin position="205"/>
        <end position="217"/>
    </location>
</feature>
<keyword evidence="2" id="KW-1133">Transmembrane helix</keyword>
<protein>
    <recommendedName>
        <fullName evidence="5">DUF2637 domain-containing protein</fullName>
    </recommendedName>
</protein>
<proteinExistence type="predicted"/>
<keyword evidence="4" id="KW-1185">Reference proteome</keyword>
<keyword evidence="2" id="KW-0472">Membrane</keyword>